<keyword evidence="2" id="KW-1185">Reference proteome</keyword>
<dbReference type="RefSeq" id="WP_105483147.1">
    <property type="nucleotide sequence ID" value="NZ_NIGF01000005.1"/>
</dbReference>
<dbReference type="AlphaFoldDB" id="A0A2S8SU73"/>
<evidence type="ECO:0000313" key="1">
    <source>
        <dbReference type="EMBL" id="PQV64352.1"/>
    </source>
</evidence>
<protein>
    <submittedName>
        <fullName evidence="1">Uncharacterized protein</fullName>
    </submittedName>
</protein>
<dbReference type="InParanoid" id="A0A2S8SU73"/>
<dbReference type="Proteomes" id="UP000237684">
    <property type="component" value="Unassembled WGS sequence"/>
</dbReference>
<gene>
    <name evidence="1" type="ORF">B1R32_10533</name>
</gene>
<reference evidence="1 2" key="1">
    <citation type="journal article" date="2018" name="Syst. Appl. Microbiol.">
        <title>Abditibacterium utsteinense sp. nov., the first cultivated member of candidate phylum FBP, isolated from ice-free Antarctic soil samples.</title>
        <authorList>
            <person name="Tahon G."/>
            <person name="Tytgat B."/>
            <person name="Lebbe L."/>
            <person name="Carlier A."/>
            <person name="Willems A."/>
        </authorList>
    </citation>
    <scope>NUCLEOTIDE SEQUENCE [LARGE SCALE GENOMIC DNA]</scope>
    <source>
        <strain evidence="1 2">LMG 29911</strain>
    </source>
</reference>
<evidence type="ECO:0000313" key="2">
    <source>
        <dbReference type="Proteomes" id="UP000237684"/>
    </source>
</evidence>
<organism evidence="1 2">
    <name type="scientific">Abditibacterium utsteinense</name>
    <dbReference type="NCBI Taxonomy" id="1960156"/>
    <lineage>
        <taxon>Bacteria</taxon>
        <taxon>Pseudomonadati</taxon>
        <taxon>Abditibacteriota</taxon>
        <taxon>Abditibacteriia</taxon>
        <taxon>Abditibacteriales</taxon>
        <taxon>Abditibacteriaceae</taxon>
        <taxon>Abditibacterium</taxon>
    </lineage>
</organism>
<proteinExistence type="predicted"/>
<dbReference type="EMBL" id="NIGF01000005">
    <property type="protein sequence ID" value="PQV64352.1"/>
    <property type="molecule type" value="Genomic_DNA"/>
</dbReference>
<name>A0A2S8SU73_9BACT</name>
<sequence>MSEPQDFEPLPSIIDADFEHEKMLEFGLPLRYSDIDWSDQTQRDAYILFVIWFLEQLIGDGLTSNGEIETPEIAALRAQLDQLHAEMRENAILAGLDLFDSPAPFAELEDETPNGKP</sequence>
<comment type="caution">
    <text evidence="1">The sequence shown here is derived from an EMBL/GenBank/DDBJ whole genome shotgun (WGS) entry which is preliminary data.</text>
</comment>
<accession>A0A2S8SU73</accession>